<name>A0ABZ0UWB9_9RHOB</name>
<dbReference type="CDD" id="cd07067">
    <property type="entry name" value="HP_PGM_like"/>
    <property type="match status" value="1"/>
</dbReference>
<reference evidence="1 2" key="1">
    <citation type="submission" date="2023-11" db="EMBL/GenBank/DDBJ databases">
        <title>From the Deep-Sea to the Surface: Bacterial Genomes Isolated from the Moytirra Hydrothermal Vent Plume.</title>
        <authorList>
            <person name="Major S.R."/>
        </authorList>
    </citation>
    <scope>NUCLEOTIDE SEQUENCE [LARGE SCALE GENOMIC DNA]</scope>
    <source>
        <strain evidence="1 2">OXR-9</strain>
    </source>
</reference>
<dbReference type="SMART" id="SM00855">
    <property type="entry name" value="PGAM"/>
    <property type="match status" value="1"/>
</dbReference>
<dbReference type="Gene3D" id="3.40.50.1240">
    <property type="entry name" value="Phosphoglycerate mutase-like"/>
    <property type="match status" value="1"/>
</dbReference>
<dbReference type="RefSeq" id="WP_322327908.1">
    <property type="nucleotide sequence ID" value="NZ_CP139725.1"/>
</dbReference>
<sequence length="191" mass="20869">MSRYPTLYILRHGETEWNLANRLQGHFDSPLTERGREQASAQNAILKRCGLAGVSALSSPQGRAVVTAEIALAGTGLKAAPDPRLGEIGIGAWAGMLRETLLRQTPAAHDSYDLYEHAPEGEGFAALQKRCQRFLDSLTGPHVLITHGITSRMLRLILLGRTPAALRDMQGGQGVVFRLENGQQERLTLYT</sequence>
<dbReference type="InterPro" id="IPR050275">
    <property type="entry name" value="PGM_Phosphatase"/>
</dbReference>
<dbReference type="InterPro" id="IPR029033">
    <property type="entry name" value="His_PPase_superfam"/>
</dbReference>
<dbReference type="PIRSF" id="PIRSF000709">
    <property type="entry name" value="6PFK_2-Ptase"/>
    <property type="match status" value="1"/>
</dbReference>
<dbReference type="EMBL" id="CP139725">
    <property type="protein sequence ID" value="WPZ20694.1"/>
    <property type="molecule type" value="Genomic_DNA"/>
</dbReference>
<dbReference type="InterPro" id="IPR001345">
    <property type="entry name" value="PG/BPGM_mutase_AS"/>
</dbReference>
<gene>
    <name evidence="1" type="ORF">T7987_10960</name>
</gene>
<dbReference type="GO" id="GO:0016787">
    <property type="term" value="F:hydrolase activity"/>
    <property type="evidence" value="ECO:0007669"/>
    <property type="project" value="UniProtKB-KW"/>
</dbReference>
<evidence type="ECO:0000313" key="1">
    <source>
        <dbReference type="EMBL" id="WPZ20694.1"/>
    </source>
</evidence>
<evidence type="ECO:0000313" key="2">
    <source>
        <dbReference type="Proteomes" id="UP001326567"/>
    </source>
</evidence>
<dbReference type="PROSITE" id="PS00175">
    <property type="entry name" value="PG_MUTASE"/>
    <property type="match status" value="1"/>
</dbReference>
<organism evidence="1 2">
    <name type="scientific">Sulfitobacter faviae</name>
    <dbReference type="NCBI Taxonomy" id="1775881"/>
    <lineage>
        <taxon>Bacteria</taxon>
        <taxon>Pseudomonadati</taxon>
        <taxon>Pseudomonadota</taxon>
        <taxon>Alphaproteobacteria</taxon>
        <taxon>Rhodobacterales</taxon>
        <taxon>Roseobacteraceae</taxon>
        <taxon>Sulfitobacter</taxon>
    </lineage>
</organism>
<protein>
    <submittedName>
        <fullName evidence="1">Histidine phosphatase family protein</fullName>
        <ecNumber evidence="1">3.1.3.-</ecNumber>
    </submittedName>
</protein>
<keyword evidence="1" id="KW-0378">Hydrolase</keyword>
<dbReference type="EC" id="3.1.3.-" evidence="1"/>
<dbReference type="InterPro" id="IPR013078">
    <property type="entry name" value="His_Pase_superF_clade-1"/>
</dbReference>
<proteinExistence type="predicted"/>
<dbReference type="Proteomes" id="UP001326567">
    <property type="component" value="Chromosome"/>
</dbReference>
<dbReference type="SUPFAM" id="SSF53254">
    <property type="entry name" value="Phosphoglycerate mutase-like"/>
    <property type="match status" value="1"/>
</dbReference>
<dbReference type="PANTHER" id="PTHR48100">
    <property type="entry name" value="BROAD-SPECIFICITY PHOSPHATASE YOR283W-RELATED"/>
    <property type="match status" value="1"/>
</dbReference>
<accession>A0ABZ0UWB9</accession>
<dbReference type="Pfam" id="PF00300">
    <property type="entry name" value="His_Phos_1"/>
    <property type="match status" value="1"/>
</dbReference>
<dbReference type="PANTHER" id="PTHR48100:SF59">
    <property type="entry name" value="ADENOSYLCOBALAMIN_ALPHA-RIBAZOLE PHOSPHATASE"/>
    <property type="match status" value="1"/>
</dbReference>
<keyword evidence="2" id="KW-1185">Reference proteome</keyword>